<proteinExistence type="predicted"/>
<reference evidence="2" key="2">
    <citation type="submission" date="2023-05" db="EMBL/GenBank/DDBJ databases">
        <authorList>
            <consortium name="Lawrence Berkeley National Laboratory"/>
            <person name="Steindorff A."/>
            <person name="Hensen N."/>
            <person name="Bonometti L."/>
            <person name="Westerberg I."/>
            <person name="Brannstrom I.O."/>
            <person name="Guillou S."/>
            <person name="Cros-Aarteil S."/>
            <person name="Calhoun S."/>
            <person name="Haridas S."/>
            <person name="Kuo A."/>
            <person name="Mondo S."/>
            <person name="Pangilinan J."/>
            <person name="Riley R."/>
            <person name="Labutti K."/>
            <person name="Andreopoulos B."/>
            <person name="Lipzen A."/>
            <person name="Chen C."/>
            <person name="Yanf M."/>
            <person name="Daum C."/>
            <person name="Ng V."/>
            <person name="Clum A."/>
            <person name="Ohm R."/>
            <person name="Martin F."/>
            <person name="Silar P."/>
            <person name="Natvig D."/>
            <person name="Lalanne C."/>
            <person name="Gautier V."/>
            <person name="Ament-Velasquez S.L."/>
            <person name="Kruys A."/>
            <person name="Hutchinson M.I."/>
            <person name="Powell A.J."/>
            <person name="Barry K."/>
            <person name="Miller A.N."/>
            <person name="Grigoriev I.V."/>
            <person name="Debuchy R."/>
            <person name="Gladieux P."/>
            <person name="Thoren M.H."/>
            <person name="Johannesson H."/>
        </authorList>
    </citation>
    <scope>NUCLEOTIDE SEQUENCE</scope>
    <source>
        <strain evidence="2">PSN293</strain>
    </source>
</reference>
<gene>
    <name evidence="2" type="ORF">QBC37DRAFT_381287</name>
</gene>
<name>A0AAN6XSQ0_9PEZI</name>
<feature type="region of interest" description="Disordered" evidence="1">
    <location>
        <begin position="1"/>
        <end position="40"/>
    </location>
</feature>
<sequence>MSTNNKNKRARADTIGNARVTTPARTKKEQSPGYADKALDPSTQEDLLATSAKCHPDIVTSIESAYKDLVARQAKIALPFDTWPMKARYELRRYNELPKHEQYDKEGDAADLISKLVESITETVKEYHSFQTKFNAVEAIRNIFEEVIRTEGKVAKALRKWKMDSDWGSQLTEICEMFARDDWSKMAVAKASDGTLYLDFFAKTAREAKKRGLDGDLRLYDALEILRTKPWVEG</sequence>
<evidence type="ECO:0000313" key="2">
    <source>
        <dbReference type="EMBL" id="KAK4206238.1"/>
    </source>
</evidence>
<dbReference type="EMBL" id="MU858463">
    <property type="protein sequence ID" value="KAK4206238.1"/>
    <property type="molecule type" value="Genomic_DNA"/>
</dbReference>
<reference evidence="2" key="1">
    <citation type="journal article" date="2023" name="Mol. Phylogenet. Evol.">
        <title>Genome-scale phylogeny and comparative genomics of the fungal order Sordariales.</title>
        <authorList>
            <person name="Hensen N."/>
            <person name="Bonometti L."/>
            <person name="Westerberg I."/>
            <person name="Brannstrom I.O."/>
            <person name="Guillou S."/>
            <person name="Cros-Aarteil S."/>
            <person name="Calhoun S."/>
            <person name="Haridas S."/>
            <person name="Kuo A."/>
            <person name="Mondo S."/>
            <person name="Pangilinan J."/>
            <person name="Riley R."/>
            <person name="LaButti K."/>
            <person name="Andreopoulos B."/>
            <person name="Lipzen A."/>
            <person name="Chen C."/>
            <person name="Yan M."/>
            <person name="Daum C."/>
            <person name="Ng V."/>
            <person name="Clum A."/>
            <person name="Steindorff A."/>
            <person name="Ohm R.A."/>
            <person name="Martin F."/>
            <person name="Silar P."/>
            <person name="Natvig D.O."/>
            <person name="Lalanne C."/>
            <person name="Gautier V."/>
            <person name="Ament-Velasquez S.L."/>
            <person name="Kruys A."/>
            <person name="Hutchinson M.I."/>
            <person name="Powell A.J."/>
            <person name="Barry K."/>
            <person name="Miller A.N."/>
            <person name="Grigoriev I.V."/>
            <person name="Debuchy R."/>
            <person name="Gladieux P."/>
            <person name="Hiltunen Thoren M."/>
            <person name="Johannesson H."/>
        </authorList>
    </citation>
    <scope>NUCLEOTIDE SEQUENCE</scope>
    <source>
        <strain evidence="2">PSN293</strain>
    </source>
</reference>
<evidence type="ECO:0000313" key="3">
    <source>
        <dbReference type="Proteomes" id="UP001301769"/>
    </source>
</evidence>
<protein>
    <submittedName>
        <fullName evidence="2">Uncharacterized protein</fullName>
    </submittedName>
</protein>
<accession>A0AAN6XSQ0</accession>
<dbReference type="AlphaFoldDB" id="A0AAN6XSQ0"/>
<keyword evidence="3" id="KW-1185">Reference proteome</keyword>
<comment type="caution">
    <text evidence="2">The sequence shown here is derived from an EMBL/GenBank/DDBJ whole genome shotgun (WGS) entry which is preliminary data.</text>
</comment>
<organism evidence="2 3">
    <name type="scientific">Rhypophila decipiens</name>
    <dbReference type="NCBI Taxonomy" id="261697"/>
    <lineage>
        <taxon>Eukaryota</taxon>
        <taxon>Fungi</taxon>
        <taxon>Dikarya</taxon>
        <taxon>Ascomycota</taxon>
        <taxon>Pezizomycotina</taxon>
        <taxon>Sordariomycetes</taxon>
        <taxon>Sordariomycetidae</taxon>
        <taxon>Sordariales</taxon>
        <taxon>Naviculisporaceae</taxon>
        <taxon>Rhypophila</taxon>
    </lineage>
</organism>
<evidence type="ECO:0000256" key="1">
    <source>
        <dbReference type="SAM" id="MobiDB-lite"/>
    </source>
</evidence>
<dbReference type="Proteomes" id="UP001301769">
    <property type="component" value="Unassembled WGS sequence"/>
</dbReference>